<sequence>MIPLAPVGITGLIFGGCCSNVYALEAIVKREPDSGLLITLGQFVLVCLAAFPSQFDPSRPFFLKRSPVPFRKWFMSAFMFFAVNMLNNWAFAFRISVPVHIILRSFGSVTTMGAGWLRGKRYSTLQVFSVAMLTVGVIISAWADATSKGKPMSTSGINFTDASFEAGLVILLVAQLLSAYMGVYVQEIYEEHGKHWDENLFYSHLLSIPMFLPLQGTLMSQYTRLASSPPLYLPSSVSSSLPLPAAKMLASVPESVFMLLLNSMTQLLCITGVNLLSAKSSAVTVTIVLNIRKLVSFLVSIWLFGNKMGGQMMFGAFVVFGAGGLYGWETTVGIKRRKEAERLKELKGK</sequence>
<dbReference type="OrthoDB" id="999962at2759"/>
<dbReference type="GO" id="GO:0005464">
    <property type="term" value="F:UDP-xylose transmembrane transporter activity"/>
    <property type="evidence" value="ECO:0007669"/>
    <property type="project" value="TreeGrafter"/>
</dbReference>
<gene>
    <name evidence="8" type="ORF">BKCO1_5400017</name>
</gene>
<evidence type="ECO:0000313" key="8">
    <source>
        <dbReference type="EMBL" id="OJD30910.1"/>
    </source>
</evidence>
<dbReference type="GO" id="GO:0000139">
    <property type="term" value="C:Golgi membrane"/>
    <property type="evidence" value="ECO:0007669"/>
    <property type="project" value="TreeGrafter"/>
</dbReference>
<feature type="transmembrane region" description="Helical" evidence="7">
    <location>
        <begin position="205"/>
        <end position="223"/>
    </location>
</feature>
<evidence type="ECO:0000313" key="9">
    <source>
        <dbReference type="Proteomes" id="UP000183809"/>
    </source>
</evidence>
<evidence type="ECO:0000256" key="4">
    <source>
        <dbReference type="ARBA" id="ARBA00022692"/>
    </source>
</evidence>
<feature type="transmembrane region" description="Helical" evidence="7">
    <location>
        <begin position="124"/>
        <end position="143"/>
    </location>
</feature>
<dbReference type="GeneID" id="31017482"/>
<proteinExistence type="predicted"/>
<dbReference type="AlphaFoldDB" id="A0A1J9QPR1"/>
<dbReference type="Pfam" id="PF08449">
    <property type="entry name" value="UAA"/>
    <property type="match status" value="1"/>
</dbReference>
<keyword evidence="3" id="KW-0762">Sugar transport</keyword>
<accession>A0A1J9QPR1</accession>
<evidence type="ECO:0000256" key="1">
    <source>
        <dbReference type="ARBA" id="ARBA00004127"/>
    </source>
</evidence>
<evidence type="ECO:0000256" key="3">
    <source>
        <dbReference type="ARBA" id="ARBA00022597"/>
    </source>
</evidence>
<dbReference type="Proteomes" id="UP000183809">
    <property type="component" value="Unassembled WGS sequence"/>
</dbReference>
<keyword evidence="8" id="KW-0808">Transferase</keyword>
<reference evidence="8 9" key="1">
    <citation type="submission" date="2016-10" db="EMBL/GenBank/DDBJ databases">
        <title>Proteomics and genomics reveal pathogen-plant mechanisms compatible with a hemibiotrophic lifestyle of Diplodia corticola.</title>
        <authorList>
            <person name="Fernandes I."/>
            <person name="De Jonge R."/>
            <person name="Van De Peer Y."/>
            <person name="Devreese B."/>
            <person name="Alves A."/>
            <person name="Esteves A.C."/>
        </authorList>
    </citation>
    <scope>NUCLEOTIDE SEQUENCE [LARGE SCALE GENOMIC DNA]</scope>
    <source>
        <strain evidence="8 9">CBS 112549</strain>
    </source>
</reference>
<organism evidence="8 9">
    <name type="scientific">Diplodia corticola</name>
    <dbReference type="NCBI Taxonomy" id="236234"/>
    <lineage>
        <taxon>Eukaryota</taxon>
        <taxon>Fungi</taxon>
        <taxon>Dikarya</taxon>
        <taxon>Ascomycota</taxon>
        <taxon>Pezizomycotina</taxon>
        <taxon>Dothideomycetes</taxon>
        <taxon>Dothideomycetes incertae sedis</taxon>
        <taxon>Botryosphaeriales</taxon>
        <taxon>Botryosphaeriaceae</taxon>
        <taxon>Diplodia</taxon>
    </lineage>
</organism>
<feature type="transmembrane region" description="Helical" evidence="7">
    <location>
        <begin position="163"/>
        <end position="185"/>
    </location>
</feature>
<evidence type="ECO:0000256" key="6">
    <source>
        <dbReference type="ARBA" id="ARBA00023136"/>
    </source>
</evidence>
<dbReference type="STRING" id="236234.A0A1J9QPR1"/>
<dbReference type="RefSeq" id="XP_020127170.1">
    <property type="nucleotide sequence ID" value="XM_020277221.1"/>
</dbReference>
<dbReference type="GO" id="GO:0005789">
    <property type="term" value="C:endoplasmic reticulum membrane"/>
    <property type="evidence" value="ECO:0007669"/>
    <property type="project" value="TreeGrafter"/>
</dbReference>
<keyword evidence="9" id="KW-1185">Reference proteome</keyword>
<dbReference type="NCBIfam" id="TIGR00803">
    <property type="entry name" value="nst"/>
    <property type="match status" value="1"/>
</dbReference>
<evidence type="ECO:0000256" key="7">
    <source>
        <dbReference type="SAM" id="Phobius"/>
    </source>
</evidence>
<keyword evidence="6 7" id="KW-0472">Membrane</keyword>
<evidence type="ECO:0000256" key="2">
    <source>
        <dbReference type="ARBA" id="ARBA00022448"/>
    </source>
</evidence>
<keyword evidence="2" id="KW-0813">Transport</keyword>
<protein>
    <submittedName>
        <fullName evidence="8">Glycosyltransferase family 39 protein</fullName>
    </submittedName>
</protein>
<dbReference type="PANTHER" id="PTHR10778">
    <property type="entry name" value="SOLUTE CARRIER FAMILY 35 MEMBER B"/>
    <property type="match status" value="1"/>
</dbReference>
<dbReference type="PANTHER" id="PTHR10778:SF4">
    <property type="entry name" value="NUCLEOTIDE SUGAR TRANSPORTER SLC35B4"/>
    <property type="match status" value="1"/>
</dbReference>
<feature type="transmembrane region" description="Helical" evidence="7">
    <location>
        <begin position="35"/>
        <end position="52"/>
    </location>
</feature>
<dbReference type="GO" id="GO:0005462">
    <property type="term" value="F:UDP-N-acetylglucosamine transmembrane transporter activity"/>
    <property type="evidence" value="ECO:0007669"/>
    <property type="project" value="TreeGrafter"/>
</dbReference>
<dbReference type="GO" id="GO:0016740">
    <property type="term" value="F:transferase activity"/>
    <property type="evidence" value="ECO:0007669"/>
    <property type="project" value="UniProtKB-KW"/>
</dbReference>
<keyword evidence="5 7" id="KW-1133">Transmembrane helix</keyword>
<feature type="transmembrane region" description="Helical" evidence="7">
    <location>
        <begin position="73"/>
        <end position="91"/>
    </location>
</feature>
<keyword evidence="4 7" id="KW-0812">Transmembrane</keyword>
<evidence type="ECO:0000256" key="5">
    <source>
        <dbReference type="ARBA" id="ARBA00022989"/>
    </source>
</evidence>
<dbReference type="EMBL" id="MNUE01000054">
    <property type="protein sequence ID" value="OJD30910.1"/>
    <property type="molecule type" value="Genomic_DNA"/>
</dbReference>
<feature type="transmembrane region" description="Helical" evidence="7">
    <location>
        <begin position="310"/>
        <end position="328"/>
    </location>
</feature>
<comment type="subcellular location">
    <subcellularLocation>
        <location evidence="1">Endomembrane system</location>
        <topology evidence="1">Multi-pass membrane protein</topology>
    </subcellularLocation>
</comment>
<comment type="caution">
    <text evidence="8">The sequence shown here is derived from an EMBL/GenBank/DDBJ whole genome shotgun (WGS) entry which is preliminary data.</text>
</comment>
<feature type="transmembrane region" description="Helical" evidence="7">
    <location>
        <begin position="283"/>
        <end position="304"/>
    </location>
</feature>
<feature type="transmembrane region" description="Helical" evidence="7">
    <location>
        <begin position="256"/>
        <end position="276"/>
    </location>
</feature>
<name>A0A1J9QPR1_9PEZI</name>
<dbReference type="InterPro" id="IPR013657">
    <property type="entry name" value="SCL35B1-4/HUT1"/>
</dbReference>